<keyword evidence="4" id="KW-0418">Kinase</keyword>
<dbReference type="Proteomes" id="UP000255389">
    <property type="component" value="Unassembled WGS sequence"/>
</dbReference>
<evidence type="ECO:0000313" key="5">
    <source>
        <dbReference type="Proteomes" id="UP000255389"/>
    </source>
</evidence>
<accession>A0A378WCE2</accession>
<dbReference type="GO" id="GO:0004674">
    <property type="term" value="F:protein serine/threonine kinase activity"/>
    <property type="evidence" value="ECO:0007669"/>
    <property type="project" value="UniProtKB-KW"/>
</dbReference>
<feature type="region of interest" description="Disordered" evidence="1">
    <location>
        <begin position="146"/>
        <end position="168"/>
    </location>
</feature>
<keyword evidence="4" id="KW-0723">Serine/threonine-protein kinase</keyword>
<feature type="domain" description="PknH-like extracellular" evidence="3">
    <location>
        <begin position="43"/>
        <end position="225"/>
    </location>
</feature>
<dbReference type="Pfam" id="PF14032">
    <property type="entry name" value="PknH_C"/>
    <property type="match status" value="1"/>
</dbReference>
<evidence type="ECO:0000256" key="1">
    <source>
        <dbReference type="SAM" id="MobiDB-lite"/>
    </source>
</evidence>
<dbReference type="Gene3D" id="3.40.1000.70">
    <property type="entry name" value="PknH-like extracellular domain"/>
    <property type="match status" value="1"/>
</dbReference>
<dbReference type="EC" id="2.7.11.1" evidence="4"/>
<protein>
    <submittedName>
        <fullName evidence="4">Serine/threonine protein kinase</fullName>
        <ecNumber evidence="4">2.7.11.1</ecNumber>
    </submittedName>
</protein>
<dbReference type="InterPro" id="IPR026954">
    <property type="entry name" value="PknH-like_Extracell"/>
</dbReference>
<gene>
    <name evidence="4" type="primary">pknH_9</name>
    <name evidence="4" type="ORF">NCTC1542_06803</name>
</gene>
<feature type="signal peptide" evidence="2">
    <location>
        <begin position="1"/>
        <end position="27"/>
    </location>
</feature>
<reference evidence="4 5" key="1">
    <citation type="submission" date="2018-06" db="EMBL/GenBank/DDBJ databases">
        <authorList>
            <consortium name="Pathogen Informatics"/>
            <person name="Doyle S."/>
        </authorList>
    </citation>
    <scope>NUCLEOTIDE SEQUENCE [LARGE SCALE GENOMIC DNA]</scope>
    <source>
        <strain evidence="4 5">NCTC1542</strain>
    </source>
</reference>
<feature type="chain" id="PRO_5016862984" evidence="2">
    <location>
        <begin position="28"/>
        <end position="231"/>
    </location>
</feature>
<keyword evidence="2" id="KW-0732">Signal</keyword>
<evidence type="ECO:0000256" key="2">
    <source>
        <dbReference type="SAM" id="SignalP"/>
    </source>
</evidence>
<keyword evidence="4" id="KW-0808">Transferase</keyword>
<dbReference type="AlphaFoldDB" id="A0A378WCE2"/>
<dbReference type="InterPro" id="IPR038232">
    <property type="entry name" value="PknH-like_Extracell_sf"/>
</dbReference>
<dbReference type="EMBL" id="UGQY01000006">
    <property type="protein sequence ID" value="SUA31449.1"/>
    <property type="molecule type" value="Genomic_DNA"/>
</dbReference>
<evidence type="ECO:0000259" key="3">
    <source>
        <dbReference type="Pfam" id="PF14032"/>
    </source>
</evidence>
<evidence type="ECO:0000313" key="4">
    <source>
        <dbReference type="EMBL" id="SUA31449.1"/>
    </source>
</evidence>
<feature type="compositionally biased region" description="Polar residues" evidence="1">
    <location>
        <begin position="146"/>
        <end position="156"/>
    </location>
</feature>
<proteinExistence type="predicted"/>
<sequence length="231" mass="24021">MIRTTTAATLLAGVAATVLATATPAAATPAGPIPTFNYGTKSGEVLLSAEQIGEITDAPEMSVVGRGDELIDAKSSISPKECLSAFEPARAESFSDADPKSVTIEQLADGKPGKAAHVVIQAVIGFSDKSELGDHMRTTARSWKSCGGQTVTTTSKSGDEAEWQLSDPSTKQDDTILVISQRSGKANCERAIAGYDSTFIDVMSCDFDGGRATGQAEDIAAQIVANFADQK</sequence>
<organism evidence="4 5">
    <name type="scientific">Mycolicibacterium fortuitum</name>
    <name type="common">Mycobacterium fortuitum</name>
    <dbReference type="NCBI Taxonomy" id="1766"/>
    <lineage>
        <taxon>Bacteria</taxon>
        <taxon>Bacillati</taxon>
        <taxon>Actinomycetota</taxon>
        <taxon>Actinomycetes</taxon>
        <taxon>Mycobacteriales</taxon>
        <taxon>Mycobacteriaceae</taxon>
        <taxon>Mycolicibacterium</taxon>
    </lineage>
</organism>
<name>A0A378WCE2_MYCFO</name>